<evidence type="ECO:0000313" key="8">
    <source>
        <dbReference type="Proteomes" id="UP001314205"/>
    </source>
</evidence>
<feature type="domain" description="Major facilitator superfamily (MFS) profile" evidence="6">
    <location>
        <begin position="93"/>
        <end position="515"/>
    </location>
</feature>
<keyword evidence="2 5" id="KW-0812">Transmembrane</keyword>
<keyword evidence="3 5" id="KW-1133">Transmembrane helix</keyword>
<feature type="transmembrane region" description="Helical" evidence="5">
    <location>
        <begin position="431"/>
        <end position="451"/>
    </location>
</feature>
<feature type="transmembrane region" description="Helical" evidence="5">
    <location>
        <begin position="260"/>
        <end position="278"/>
    </location>
</feature>
<dbReference type="AlphaFoldDB" id="A0AAV1KUN8"/>
<feature type="transmembrane region" description="Helical" evidence="5">
    <location>
        <begin position="401"/>
        <end position="419"/>
    </location>
</feature>
<sequence>MMQKYGTEENKRPEKLDVDNITNKLIGDFGRWQLRISILMSLLKLSLAWYQLNIIFMAPPQEFWCAKPESFAKYTDEMWRKICVPHVVEYPCLIFDPDILALAPKMDRTLIPLVLCRKFVYDESLFTRTITSDWNLVCERRWYIYLTQCVMNFGIVAGGIIFGVAADKYGRKKPLMITILIQTSASYFACVVPWFWLFLVNWFILALGCGGISIISFVLCIEIVGGKWRTIIPVLYQLPFGLGNAVLAFLAYWLRDWRQLEFALATISSVYLMYWFWIPESPRWLLVTGKIEKAKEILEEAAKENNMNVDVHGALSLLIRKEESKKSLGFMSLLRSRSMRRKTLLLSVDWFLTGLSFFTFSQYLGFISGNIFLTVAMSGIISIPGGVICLFIISKAGRKRTLGVFQLITTSCFIAIFLIPKDGRINEWSRLIFAGTGFAAMAGSVSALYLFSGELFPTVGRNVGISGVTMFARVASMVAPAVVSMDYKMPGLTILLLIVTSFIQVLILLPLPETKGHPLPDTLEEAEIFT</sequence>
<dbReference type="SUPFAM" id="SSF103473">
    <property type="entry name" value="MFS general substrate transporter"/>
    <property type="match status" value="1"/>
</dbReference>
<proteinExistence type="predicted"/>
<name>A0AAV1KUN8_9NEOP</name>
<evidence type="ECO:0000313" key="7">
    <source>
        <dbReference type="EMBL" id="CAK1585512.1"/>
    </source>
</evidence>
<dbReference type="InterPro" id="IPR020846">
    <property type="entry name" value="MFS_dom"/>
</dbReference>
<gene>
    <name evidence="7" type="ORF">PARMNEM_LOCUS6583</name>
</gene>
<organism evidence="7 8">
    <name type="scientific">Parnassius mnemosyne</name>
    <name type="common">clouded apollo</name>
    <dbReference type="NCBI Taxonomy" id="213953"/>
    <lineage>
        <taxon>Eukaryota</taxon>
        <taxon>Metazoa</taxon>
        <taxon>Ecdysozoa</taxon>
        <taxon>Arthropoda</taxon>
        <taxon>Hexapoda</taxon>
        <taxon>Insecta</taxon>
        <taxon>Pterygota</taxon>
        <taxon>Neoptera</taxon>
        <taxon>Endopterygota</taxon>
        <taxon>Lepidoptera</taxon>
        <taxon>Glossata</taxon>
        <taxon>Ditrysia</taxon>
        <taxon>Papilionoidea</taxon>
        <taxon>Papilionidae</taxon>
        <taxon>Parnassiinae</taxon>
        <taxon>Parnassini</taxon>
        <taxon>Parnassius</taxon>
        <taxon>Driopa</taxon>
    </lineage>
</organism>
<dbReference type="Pfam" id="PF00083">
    <property type="entry name" value="Sugar_tr"/>
    <property type="match status" value="1"/>
</dbReference>
<comment type="subcellular location">
    <subcellularLocation>
        <location evidence="1">Membrane</location>
        <topology evidence="1">Multi-pass membrane protein</topology>
    </subcellularLocation>
</comment>
<feature type="transmembrane region" description="Helical" evidence="5">
    <location>
        <begin position="371"/>
        <end position="394"/>
    </location>
</feature>
<feature type="transmembrane region" description="Helical" evidence="5">
    <location>
        <begin position="489"/>
        <end position="509"/>
    </location>
</feature>
<evidence type="ECO:0000256" key="5">
    <source>
        <dbReference type="SAM" id="Phobius"/>
    </source>
</evidence>
<keyword evidence="8" id="KW-1185">Reference proteome</keyword>
<accession>A0AAV1KUN8</accession>
<evidence type="ECO:0000256" key="2">
    <source>
        <dbReference type="ARBA" id="ARBA00022692"/>
    </source>
</evidence>
<feature type="transmembrane region" description="Helical" evidence="5">
    <location>
        <begin position="142"/>
        <end position="165"/>
    </location>
</feature>
<comment type="caution">
    <text evidence="7">The sequence shown here is derived from an EMBL/GenBank/DDBJ whole genome shotgun (WGS) entry which is preliminary data.</text>
</comment>
<evidence type="ECO:0000259" key="6">
    <source>
        <dbReference type="PROSITE" id="PS50850"/>
    </source>
</evidence>
<dbReference type="InterPro" id="IPR005828">
    <property type="entry name" value="MFS_sugar_transport-like"/>
</dbReference>
<evidence type="ECO:0000256" key="3">
    <source>
        <dbReference type="ARBA" id="ARBA00022989"/>
    </source>
</evidence>
<feature type="transmembrane region" description="Helical" evidence="5">
    <location>
        <begin position="202"/>
        <end position="224"/>
    </location>
</feature>
<evidence type="ECO:0000256" key="4">
    <source>
        <dbReference type="ARBA" id="ARBA00023136"/>
    </source>
</evidence>
<dbReference type="EMBL" id="CAVLGL010000079">
    <property type="protein sequence ID" value="CAK1585512.1"/>
    <property type="molecule type" value="Genomic_DNA"/>
</dbReference>
<dbReference type="Proteomes" id="UP001314205">
    <property type="component" value="Unassembled WGS sequence"/>
</dbReference>
<evidence type="ECO:0000256" key="1">
    <source>
        <dbReference type="ARBA" id="ARBA00004141"/>
    </source>
</evidence>
<dbReference type="GO" id="GO:0022857">
    <property type="term" value="F:transmembrane transporter activity"/>
    <property type="evidence" value="ECO:0007669"/>
    <property type="project" value="InterPro"/>
</dbReference>
<dbReference type="PROSITE" id="PS50850">
    <property type="entry name" value="MFS"/>
    <property type="match status" value="1"/>
</dbReference>
<protein>
    <recommendedName>
        <fullName evidence="6">Major facilitator superfamily (MFS) profile domain-containing protein</fullName>
    </recommendedName>
</protein>
<dbReference type="PANTHER" id="PTHR24064">
    <property type="entry name" value="SOLUTE CARRIER FAMILY 22 MEMBER"/>
    <property type="match status" value="1"/>
</dbReference>
<dbReference type="InterPro" id="IPR036259">
    <property type="entry name" value="MFS_trans_sf"/>
</dbReference>
<feature type="transmembrane region" description="Helical" evidence="5">
    <location>
        <begin position="231"/>
        <end position="254"/>
    </location>
</feature>
<keyword evidence="4 5" id="KW-0472">Membrane</keyword>
<feature type="transmembrane region" description="Helical" evidence="5">
    <location>
        <begin position="344"/>
        <end position="365"/>
    </location>
</feature>
<feature type="transmembrane region" description="Helical" evidence="5">
    <location>
        <begin position="177"/>
        <end position="196"/>
    </location>
</feature>
<dbReference type="GO" id="GO:0016020">
    <property type="term" value="C:membrane"/>
    <property type="evidence" value="ECO:0007669"/>
    <property type="project" value="UniProtKB-SubCell"/>
</dbReference>
<feature type="transmembrane region" description="Helical" evidence="5">
    <location>
        <begin position="34"/>
        <end position="52"/>
    </location>
</feature>
<feature type="transmembrane region" description="Helical" evidence="5">
    <location>
        <begin position="463"/>
        <end position="483"/>
    </location>
</feature>
<dbReference type="Gene3D" id="1.20.1250.20">
    <property type="entry name" value="MFS general substrate transporter like domains"/>
    <property type="match status" value="1"/>
</dbReference>
<reference evidence="7 8" key="1">
    <citation type="submission" date="2023-11" db="EMBL/GenBank/DDBJ databases">
        <authorList>
            <person name="Hedman E."/>
            <person name="Englund M."/>
            <person name="Stromberg M."/>
            <person name="Nyberg Akerstrom W."/>
            <person name="Nylinder S."/>
            <person name="Jareborg N."/>
            <person name="Kallberg Y."/>
            <person name="Kronander E."/>
        </authorList>
    </citation>
    <scope>NUCLEOTIDE SEQUENCE [LARGE SCALE GENOMIC DNA]</scope>
</reference>